<feature type="region of interest" description="Disordered" evidence="1">
    <location>
        <begin position="1"/>
        <end position="90"/>
    </location>
</feature>
<proteinExistence type="predicted"/>
<accession>A0A7S1USA9</accession>
<feature type="compositionally biased region" description="Low complexity" evidence="1">
    <location>
        <begin position="27"/>
        <end position="38"/>
    </location>
</feature>
<dbReference type="EMBL" id="HBGK01007354">
    <property type="protein sequence ID" value="CAD9274903.1"/>
    <property type="molecule type" value="Transcribed_RNA"/>
</dbReference>
<name>A0A7S1USA9_9STRA</name>
<feature type="compositionally biased region" description="Polar residues" evidence="1">
    <location>
        <begin position="1"/>
        <end position="20"/>
    </location>
</feature>
<feature type="compositionally biased region" description="Polar residues" evidence="1">
    <location>
        <begin position="52"/>
        <end position="80"/>
    </location>
</feature>
<dbReference type="AlphaFoldDB" id="A0A7S1USA9"/>
<feature type="region of interest" description="Disordered" evidence="1">
    <location>
        <begin position="415"/>
        <end position="498"/>
    </location>
</feature>
<sequence length="641" mass="71948">MESNPPTLSSPWRQAIQDQFGSRRRGSGSSVESGSRGSNTSTESPRARAPSVPTSPTRTRGSSQGALEATATMTASTEQPQPKRGGTNRYGPFVGGGFIGTDHCIPRECLDRYQFYNQVRNNVKGEAIRHSDLTKMEDDPTVKRFSGKKSLTAEELVQSPYEVDLDGFTAILDKKIREHGVEYHFTYVMDDKVYYALRDYHHMTSDMLQKAHVARLQAEDENYSPVDKVNAHKYDDYERESIALSRRLVRMLVTDEVYTKVSNAYGSNDLNNTFDRCPGAVLFMMVIESTSIVMSNNIDEAVKNIKTRKLAKYPGEDVAAFTADTTSDLKVVEQGYAVDIQLSAVICDELMKTSCHGFNLRMMQKGNEVDDFVRTFRHRNPKDAEKDKRWPTHNPSAICRWSTQKYQEYLPDRWPAQQSGDQVNLGDDSDVSGGPKKCPQCGRPHSLDKKCWGKNFENHPGGNRDKGNASSSSSSANQDDGSSDKGIKDSKQTSTTQSQLKALIENMMKMRPPSDNPKMILTTPDGKEWKYCEKCEPDGKWTRSHFTDEHDDDYKQESNSMGCFDFDSYIQDHAERATAMAYQVPTPPKPSSPKNVSSADEENEEYDSDVDLEYVGCMAAVDCRDPCLSCVKTLSTQMMTE</sequence>
<evidence type="ECO:0000313" key="2">
    <source>
        <dbReference type="EMBL" id="CAD9274903.1"/>
    </source>
</evidence>
<feature type="compositionally biased region" description="Basic and acidic residues" evidence="1">
    <location>
        <begin position="482"/>
        <end position="491"/>
    </location>
</feature>
<gene>
    <name evidence="2" type="ORF">GOCE00092_LOCUS3811</name>
</gene>
<reference evidence="2" key="1">
    <citation type="submission" date="2021-01" db="EMBL/GenBank/DDBJ databases">
        <authorList>
            <person name="Corre E."/>
            <person name="Pelletier E."/>
            <person name="Niang G."/>
            <person name="Scheremetjew M."/>
            <person name="Finn R."/>
            <person name="Kale V."/>
            <person name="Holt S."/>
            <person name="Cochrane G."/>
            <person name="Meng A."/>
            <person name="Brown T."/>
            <person name="Cohen L."/>
        </authorList>
    </citation>
    <scope>NUCLEOTIDE SEQUENCE</scope>
    <source>
        <strain evidence="2">CCMP 410</strain>
    </source>
</reference>
<evidence type="ECO:0000256" key="1">
    <source>
        <dbReference type="SAM" id="MobiDB-lite"/>
    </source>
</evidence>
<protein>
    <submittedName>
        <fullName evidence="2">Uncharacterized protein</fullName>
    </submittedName>
</protein>
<organism evidence="2">
    <name type="scientific">Grammatophora oceanica</name>
    <dbReference type="NCBI Taxonomy" id="210454"/>
    <lineage>
        <taxon>Eukaryota</taxon>
        <taxon>Sar</taxon>
        <taxon>Stramenopiles</taxon>
        <taxon>Ochrophyta</taxon>
        <taxon>Bacillariophyta</taxon>
        <taxon>Fragilariophyceae</taxon>
        <taxon>Fragilariophycidae</taxon>
        <taxon>Rhabdonematales</taxon>
        <taxon>Grammatophoraceae</taxon>
        <taxon>Grammatophora</taxon>
    </lineage>
</organism>
<feature type="compositionally biased region" description="Low complexity" evidence="1">
    <location>
        <begin position="468"/>
        <end position="480"/>
    </location>
</feature>
<feature type="region of interest" description="Disordered" evidence="1">
    <location>
        <begin position="583"/>
        <end position="607"/>
    </location>
</feature>